<dbReference type="RefSeq" id="WP_033496901.1">
    <property type="nucleotide sequence ID" value="NZ_JALCNH010000006.1"/>
</dbReference>
<proteinExistence type="predicted"/>
<dbReference type="STRING" id="218140.BPSY_0523"/>
<keyword evidence="1" id="KW-0812">Transmembrane</keyword>
<dbReference type="OrthoDB" id="3232854at2"/>
<evidence type="ECO:0000313" key="2">
    <source>
        <dbReference type="EMBL" id="KFI82732.1"/>
    </source>
</evidence>
<reference evidence="2 3" key="1">
    <citation type="submission" date="2014-03" db="EMBL/GenBank/DDBJ databases">
        <title>Genomics of Bifidobacteria.</title>
        <authorList>
            <person name="Ventura M."/>
            <person name="Milani C."/>
            <person name="Lugli G.A."/>
        </authorList>
    </citation>
    <scope>NUCLEOTIDE SEQUENCE [LARGE SCALE GENOMIC DNA]</scope>
    <source>
        <strain evidence="2 3">LMG 21775</strain>
    </source>
</reference>
<feature type="transmembrane region" description="Helical" evidence="1">
    <location>
        <begin position="44"/>
        <end position="62"/>
    </location>
</feature>
<feature type="transmembrane region" description="Helical" evidence="1">
    <location>
        <begin position="82"/>
        <end position="103"/>
    </location>
</feature>
<feature type="transmembrane region" description="Helical" evidence="1">
    <location>
        <begin position="115"/>
        <end position="137"/>
    </location>
</feature>
<dbReference type="GeneID" id="98299736"/>
<name>A0A087CHI2_9BIFI</name>
<dbReference type="EMBL" id="JGZI01000008">
    <property type="protein sequence ID" value="KFI82732.1"/>
    <property type="molecule type" value="Genomic_DNA"/>
</dbReference>
<evidence type="ECO:0000256" key="1">
    <source>
        <dbReference type="SAM" id="Phobius"/>
    </source>
</evidence>
<gene>
    <name evidence="2" type="ORF">BPSY_0523</name>
</gene>
<sequence>MADDLDFLDEYGYPRNDDGGEAGHHRGGGRHAPQVRSSTPLSRVAVVLGLLAVGTAGLWLAYAVAPTKMPAFTAVFADERSGIAAAAFAILSLILGITARLLVPREIRSHSIGSWSIVCFFATLVLIGCTLVVQNLFPNGIIQETVRDEAPSSSVSGMEQGMEQTAGTCVDGWTAIGVSEYPGVSSIKVCKNPRMAFIVFSNASAASLGRGIAEQKIASLLEQYQDNSQTQGDWRILNGKQWMAVAQASQIEALQKKWGGTVGTIE</sequence>
<protein>
    <submittedName>
        <fullName evidence="2">Uncharacterized protein</fullName>
    </submittedName>
</protein>
<dbReference type="AlphaFoldDB" id="A0A087CHI2"/>
<keyword evidence="1" id="KW-1133">Transmembrane helix</keyword>
<keyword evidence="1" id="KW-0472">Membrane</keyword>
<dbReference type="eggNOG" id="ENOG50329FS">
    <property type="taxonomic scope" value="Bacteria"/>
</dbReference>
<evidence type="ECO:0000313" key="3">
    <source>
        <dbReference type="Proteomes" id="UP000029050"/>
    </source>
</evidence>
<keyword evidence="3" id="KW-1185">Reference proteome</keyword>
<accession>A0A087CHI2</accession>
<comment type="caution">
    <text evidence="2">The sequence shown here is derived from an EMBL/GenBank/DDBJ whole genome shotgun (WGS) entry which is preliminary data.</text>
</comment>
<organism evidence="2 3">
    <name type="scientific">Bifidobacterium psychraerophilum</name>
    <dbReference type="NCBI Taxonomy" id="218140"/>
    <lineage>
        <taxon>Bacteria</taxon>
        <taxon>Bacillati</taxon>
        <taxon>Actinomycetota</taxon>
        <taxon>Actinomycetes</taxon>
        <taxon>Bifidobacteriales</taxon>
        <taxon>Bifidobacteriaceae</taxon>
        <taxon>Bifidobacterium</taxon>
    </lineage>
</organism>
<dbReference type="Proteomes" id="UP000029050">
    <property type="component" value="Unassembled WGS sequence"/>
</dbReference>